<dbReference type="Proteomes" id="UP001565243">
    <property type="component" value="Unassembled WGS sequence"/>
</dbReference>
<comment type="caution">
    <text evidence="3">The sequence shown here is derived from an EMBL/GenBank/DDBJ whole genome shotgun (WGS) entry which is preliminary data.</text>
</comment>
<gene>
    <name evidence="3" type="ORF">AB6T85_20950</name>
</gene>
<reference evidence="3 4" key="1">
    <citation type="submission" date="2024-07" db="EMBL/GenBank/DDBJ databases">
        <authorList>
            <person name="Hebao G."/>
        </authorList>
    </citation>
    <scope>NUCLEOTIDE SEQUENCE [LARGE SCALE GENOMIC DNA]</scope>
    <source>
        <strain evidence="3 4">ACCC 02193</strain>
    </source>
</reference>
<keyword evidence="3" id="KW-0808">Transferase</keyword>
<dbReference type="EC" id="2.4.-.-" evidence="3"/>
<evidence type="ECO:0000256" key="1">
    <source>
        <dbReference type="ARBA" id="ARBA00038494"/>
    </source>
</evidence>
<comment type="similarity">
    <text evidence="1">Belongs to the glycosyltransferase 2 family. WaaE/KdtX subfamily.</text>
</comment>
<accession>A0ABV4ED75</accession>
<sequence length="262" mass="29430">MPSRQLLSVVLIAKDAAELLPECLESVNWADEIVLLDSGSSDGTPQIAARHGAKVFHSREWHGYGKQRQLAQSYATHPMILMIDSDERVTPQLRAAIESVLQQPAAPATVYSLGRRNLFLGRFMRHSGWYPDRVTRLYPREYGYNDHQVHESLEARGAQVVALKGDLLHLTCRDFSAFQWKQFAYAEAWAKQRHHQGKKCGLFSIFAHTLGAFLKTLVLRAGFLDGKQGWLLAVVNAQYTFNKYTALWALNHSSHASGKGGL</sequence>
<dbReference type="InterPro" id="IPR001173">
    <property type="entry name" value="Glyco_trans_2-like"/>
</dbReference>
<evidence type="ECO:0000313" key="4">
    <source>
        <dbReference type="Proteomes" id="UP001565243"/>
    </source>
</evidence>
<dbReference type="EMBL" id="JBGFFX010000016">
    <property type="protein sequence ID" value="MEY8772881.1"/>
    <property type="molecule type" value="Genomic_DNA"/>
</dbReference>
<dbReference type="RefSeq" id="WP_253457005.1">
    <property type="nucleotide sequence ID" value="NZ_JBGFFX010000016.1"/>
</dbReference>
<dbReference type="InterPro" id="IPR029044">
    <property type="entry name" value="Nucleotide-diphossugar_trans"/>
</dbReference>
<dbReference type="PANTHER" id="PTHR43630:SF2">
    <property type="entry name" value="GLYCOSYLTRANSFERASE"/>
    <property type="match status" value="1"/>
</dbReference>
<dbReference type="GO" id="GO:0016757">
    <property type="term" value="F:glycosyltransferase activity"/>
    <property type="evidence" value="ECO:0007669"/>
    <property type="project" value="UniProtKB-KW"/>
</dbReference>
<proteinExistence type="inferred from homology"/>
<keyword evidence="4" id="KW-1185">Reference proteome</keyword>
<dbReference type="SUPFAM" id="SSF53448">
    <property type="entry name" value="Nucleotide-diphospho-sugar transferases"/>
    <property type="match status" value="1"/>
</dbReference>
<dbReference type="PANTHER" id="PTHR43630">
    <property type="entry name" value="POLY-BETA-1,6-N-ACETYL-D-GLUCOSAMINE SYNTHASE"/>
    <property type="match status" value="1"/>
</dbReference>
<dbReference type="Pfam" id="PF00535">
    <property type="entry name" value="Glycos_transf_2"/>
    <property type="match status" value="1"/>
</dbReference>
<feature type="domain" description="Glycosyltransferase 2-like" evidence="2">
    <location>
        <begin position="8"/>
        <end position="128"/>
    </location>
</feature>
<name>A0ABV4ED75_9GAMM</name>
<keyword evidence="3" id="KW-0328">Glycosyltransferase</keyword>
<evidence type="ECO:0000259" key="2">
    <source>
        <dbReference type="Pfam" id="PF00535"/>
    </source>
</evidence>
<evidence type="ECO:0000313" key="3">
    <source>
        <dbReference type="EMBL" id="MEY8772881.1"/>
    </source>
</evidence>
<protein>
    <submittedName>
        <fullName evidence="3">Glycosyltransferase family 2 protein</fullName>
        <ecNumber evidence="3">2.4.-.-</ecNumber>
    </submittedName>
</protein>
<dbReference type="Gene3D" id="3.90.550.10">
    <property type="entry name" value="Spore Coat Polysaccharide Biosynthesis Protein SpsA, Chain A"/>
    <property type="match status" value="1"/>
</dbReference>
<dbReference type="CDD" id="cd02511">
    <property type="entry name" value="Beta4Glucosyltransferase"/>
    <property type="match status" value="1"/>
</dbReference>
<organism evidence="3 4">
    <name type="scientific">Erwinia aeris</name>
    <dbReference type="NCBI Taxonomy" id="3239803"/>
    <lineage>
        <taxon>Bacteria</taxon>
        <taxon>Pseudomonadati</taxon>
        <taxon>Pseudomonadota</taxon>
        <taxon>Gammaproteobacteria</taxon>
        <taxon>Enterobacterales</taxon>
        <taxon>Erwiniaceae</taxon>
        <taxon>Erwinia</taxon>
    </lineage>
</organism>